<dbReference type="Proteomes" id="UP000022910">
    <property type="component" value="Unassembled WGS sequence"/>
</dbReference>
<dbReference type="HOGENOM" id="CLU_000288_7_8_1"/>
<reference evidence="4 5" key="1">
    <citation type="submission" date="2014-02" db="EMBL/GenBank/DDBJ databases">
        <title>Single nucleus genome sequencing reveals high similarity among nuclei of an endomycorrhizal fungus.</title>
        <authorList>
            <person name="Lin K."/>
            <person name="Geurts R."/>
            <person name="Zhang Z."/>
            <person name="Limpens E."/>
            <person name="Saunders D.G."/>
            <person name="Mu D."/>
            <person name="Pang E."/>
            <person name="Cao H."/>
            <person name="Cha H."/>
            <person name="Lin T."/>
            <person name="Zhou Q."/>
            <person name="Shang Y."/>
            <person name="Li Y."/>
            <person name="Ivanov S."/>
            <person name="Sharma T."/>
            <person name="Velzen R.V."/>
            <person name="Ruijter N.D."/>
            <person name="Aanen D.K."/>
            <person name="Win J."/>
            <person name="Kamoun S."/>
            <person name="Bisseling T."/>
            <person name="Huang S."/>
        </authorList>
    </citation>
    <scope>NUCLEOTIDE SEQUENCE [LARGE SCALE GENOMIC DNA]</scope>
    <source>
        <strain evidence="5">DAOM197198w</strain>
    </source>
</reference>
<name>A0A015IIN2_RHIIW</name>
<evidence type="ECO:0000313" key="4">
    <source>
        <dbReference type="EMBL" id="EXX53945.1"/>
    </source>
</evidence>
<keyword evidence="1" id="KW-0547">Nucleotide-binding</keyword>
<dbReference type="PANTHER" id="PTHR44329">
    <property type="entry name" value="SERINE/THREONINE-PROTEIN KINASE TNNI3K-RELATED"/>
    <property type="match status" value="1"/>
</dbReference>
<dbReference type="PANTHER" id="PTHR44329:SF298">
    <property type="entry name" value="MIXED LINEAGE KINASE DOMAIN-LIKE PROTEIN"/>
    <property type="match status" value="1"/>
</dbReference>
<dbReference type="SUPFAM" id="SSF56112">
    <property type="entry name" value="Protein kinase-like (PK-like)"/>
    <property type="match status" value="2"/>
</dbReference>
<keyword evidence="5" id="KW-1185">Reference proteome</keyword>
<dbReference type="InterPro" id="IPR001245">
    <property type="entry name" value="Ser-Thr/Tyr_kinase_cat_dom"/>
</dbReference>
<organism evidence="4 5">
    <name type="scientific">Rhizophagus irregularis (strain DAOM 197198w)</name>
    <name type="common">Glomus intraradices</name>
    <dbReference type="NCBI Taxonomy" id="1432141"/>
    <lineage>
        <taxon>Eukaryota</taxon>
        <taxon>Fungi</taxon>
        <taxon>Fungi incertae sedis</taxon>
        <taxon>Mucoromycota</taxon>
        <taxon>Glomeromycotina</taxon>
        <taxon>Glomeromycetes</taxon>
        <taxon>Glomerales</taxon>
        <taxon>Glomeraceae</taxon>
        <taxon>Rhizophagus</taxon>
    </lineage>
</organism>
<gene>
    <name evidence="4" type="ORF">RirG_239160</name>
</gene>
<evidence type="ECO:0000259" key="3">
    <source>
        <dbReference type="PROSITE" id="PS50011"/>
    </source>
</evidence>
<comment type="caution">
    <text evidence="4">The sequence shown here is derived from an EMBL/GenBank/DDBJ whole genome shotgun (WGS) entry which is preliminary data.</text>
</comment>
<sequence>MENLEINSRSWISGNEIIDDFIREIQLEINNSSEFKWVPYNQFSNIKKIGNGDFAVATWKHNQSDVTVNLKYLYNSQSITAYELHNEARQYSISSKINFNNICKIYGVSQNPDTKDYIFVLQDRYCKGCGKKYTNLLYEWCKPCQIENFKNRASGNEKIDEFIQEMQLKVNSPHDIIFEWISYDQFSDIKKIGNTIYSALWNDGQLRYDQNKKEWTRVQVKINLKLFNSQNTIDEFLNKVVEYKNDNKFKKYAYGISQNPDTKDYILVLQDGYCEGCGEKYPKIWDKWCNPCQIKNLKENFINWTSGNEKIDNFIQEIQLKVNHSYDVIFEWISYNQFSDIKKIGNTTYSALWNDGQLKYDQNKKEWTRVQVEINLKLFNSQNTSDEFLNKVVEYKNNNNFNKYAYGISQNLDTKDYIFVLQDIYCKGCGEKYTNILYKWCNPCQIKNFKENFRNWTSGNEKIDNFIQEMQLKVNHPYDVIFEWISYNQFSDIKKVGNIIYSALWNDGQLKYDQNKKGWTKVQVKINLKLFNSQNTIDEFLNKVVEYKNDNNFKIDVYGISQNPDTKDYILVLQDGYCEGCGEKYPEIWNKWCNPCQIKNLKENFKNWTSGNEKIDNFIQEIQLKVNHLYDIIFEWISYDQFSNIKKIGNTIYSALWNDGQLKYNRNKKEWTRRVQIGINLKLFNSQNTVDEFLNKAAEYKNDNVKIYGISQNPDTKDYILVLQTGCNCEECGEKYTETHRKWCEPCQIKYLRENFKNWTSGNEKIDNFIQEIQLKVNHSYDIIFEWISYDQFSDIKKIGNIIYSALWNDGQLKYDQNKKEWTRVQVKINLKLFNSQNTIDAFLDKVVEYKNDDFKIYGISQNPDTKDYIFVLQTYCEECGEKYTITSYKWCEPCQIKNLKVNFKNWTSGNEKIDNFIQEMQLEKNSPYNTIAFEWISYDQFSDIEKISNTTYSALWKVGPLKYNQDKEEWARTQFIRVILKLCNSQCLVDEFLNKIKVYENGKNFELYGMSQNSETKDYIMVLQNKYYDKRYCEKCIEKYTEIEYEWCKPCQINNLKENFKDWTSKNEIIDNFIQEMQLKVNSLKDIVFEWISYDQFNNIKEINKTVYSALWKNGPLKYNLSEKKWARVRAKEVTLKLLDSQNKINNFLNKIIVYKSDENFEIYGISQNPDTKDYVLVSQSGYCQECDEKYTEIQNKWCKSCQIKNLKENFRDWTSGNEKIDNFIQEMQLKVNHSCDIIFEWISYDQFSSIKEVNNTIYSALWNNGPLEYESNKKKWVRVQANKEVTLKLCNTKNMINGFLNKVEIYNNYFKIHGIARKPDSKDYIMVFKNYHKGYVKSYCEICIEEYTDIKCKWCKSCQIDYLRKNFTNWSGNEKIDEFIQEMQLKINNPNVIVFEWIPYNQFKAIKIIGKGGFATAYSAKWKNGPLHYDKEWKRGPYKKVALKLLNKSHDIIDEILKEIKAYSMNKCGSNIIKIYGISQDPKTKNYIIVLQYAEGGNFNDWINKCYKHFDWNNKLRTLTNIIIGLNEIHQKQMVHRDFHTGNILFEYGYVNQYNDTYISDMGLCGEIGNVDKSKIYGVMPYVAPEVLRGKPYTKAADIYSFGMIMYFVATGRQPFSDHAHDKVLALGICSGIRPKLNELEAPNCYVELMERCWDSVPDNRPNAIEIIDIIYSYNLGLNGEINKQFKEAEEYRKVNISSIEINQSTTHPQASNISRLLNPFTKDLPKCDNNDDHSECLDCSIAD</sequence>
<evidence type="ECO:0000256" key="2">
    <source>
        <dbReference type="ARBA" id="ARBA00022840"/>
    </source>
</evidence>
<protein>
    <submittedName>
        <fullName evidence="4">Rad53p</fullName>
    </submittedName>
</protein>
<dbReference type="GO" id="GO:0004674">
    <property type="term" value="F:protein serine/threonine kinase activity"/>
    <property type="evidence" value="ECO:0007669"/>
    <property type="project" value="TreeGrafter"/>
</dbReference>
<accession>A0A015IIN2</accession>
<dbReference type="OrthoDB" id="10422284at2759"/>
<dbReference type="InterPro" id="IPR000719">
    <property type="entry name" value="Prot_kinase_dom"/>
</dbReference>
<dbReference type="Pfam" id="PF07714">
    <property type="entry name" value="PK_Tyr_Ser-Thr"/>
    <property type="match status" value="1"/>
</dbReference>
<dbReference type="InterPro" id="IPR051681">
    <property type="entry name" value="Ser/Thr_Kinases-Pseudokinases"/>
</dbReference>
<dbReference type="Gene3D" id="1.10.510.10">
    <property type="entry name" value="Transferase(Phosphotransferase) domain 1"/>
    <property type="match status" value="2"/>
</dbReference>
<feature type="domain" description="Protein kinase" evidence="3">
    <location>
        <begin position="1405"/>
        <end position="1677"/>
    </location>
</feature>
<evidence type="ECO:0000313" key="5">
    <source>
        <dbReference type="Proteomes" id="UP000022910"/>
    </source>
</evidence>
<evidence type="ECO:0000256" key="1">
    <source>
        <dbReference type="ARBA" id="ARBA00022741"/>
    </source>
</evidence>
<dbReference type="EMBL" id="JEMT01028694">
    <property type="protein sequence ID" value="EXX53945.1"/>
    <property type="molecule type" value="Genomic_DNA"/>
</dbReference>
<proteinExistence type="predicted"/>
<dbReference type="PROSITE" id="PS50011">
    <property type="entry name" value="PROTEIN_KINASE_DOM"/>
    <property type="match status" value="1"/>
</dbReference>
<dbReference type="GO" id="GO:0005524">
    <property type="term" value="F:ATP binding"/>
    <property type="evidence" value="ECO:0007669"/>
    <property type="project" value="UniProtKB-KW"/>
</dbReference>
<keyword evidence="2" id="KW-0067">ATP-binding</keyword>
<dbReference type="InterPro" id="IPR011009">
    <property type="entry name" value="Kinase-like_dom_sf"/>
</dbReference>